<proteinExistence type="predicted"/>
<dbReference type="AlphaFoldDB" id="A0A8J7S1V2"/>
<keyword evidence="3" id="KW-0479">Metal-binding</keyword>
<dbReference type="Gene3D" id="3.40.190.10">
    <property type="entry name" value="Periplasmic binding protein-like II"/>
    <property type="match status" value="1"/>
</dbReference>
<dbReference type="PROSITE" id="PS51318">
    <property type="entry name" value="TAT"/>
    <property type="match status" value="1"/>
</dbReference>
<comment type="caution">
    <text evidence="4">The sequence shown here is derived from an EMBL/GenBank/DDBJ whole genome shotgun (WGS) entry which is preliminary data.</text>
</comment>
<evidence type="ECO:0000256" key="1">
    <source>
        <dbReference type="ARBA" id="ARBA00022729"/>
    </source>
</evidence>
<dbReference type="InterPro" id="IPR006311">
    <property type="entry name" value="TAT_signal"/>
</dbReference>
<dbReference type="CDD" id="cd13604">
    <property type="entry name" value="PBP2_TRAP_ketoacid_lactate_like"/>
    <property type="match status" value="1"/>
</dbReference>
<dbReference type="Proteomes" id="UP000672602">
    <property type="component" value="Unassembled WGS sequence"/>
</dbReference>
<dbReference type="GO" id="GO:0055085">
    <property type="term" value="P:transmembrane transport"/>
    <property type="evidence" value="ECO:0007669"/>
    <property type="project" value="InterPro"/>
</dbReference>
<feature type="binding site" evidence="3">
    <location>
        <position position="232"/>
    </location>
    <ligand>
        <name>Na(+)</name>
        <dbReference type="ChEBI" id="CHEBI:29101"/>
    </ligand>
</feature>
<dbReference type="GO" id="GO:0046872">
    <property type="term" value="F:metal ion binding"/>
    <property type="evidence" value="ECO:0007669"/>
    <property type="project" value="UniProtKB-KW"/>
</dbReference>
<dbReference type="Pfam" id="PF03480">
    <property type="entry name" value="DctP"/>
    <property type="match status" value="1"/>
</dbReference>
<dbReference type="RefSeq" id="WP_210682911.1">
    <property type="nucleotide sequence ID" value="NZ_JAGMWN010000007.1"/>
</dbReference>
<dbReference type="Gene3D" id="3.40.190.170">
    <property type="entry name" value="Bacterial extracellular solute-binding protein, family 7"/>
    <property type="match status" value="1"/>
</dbReference>
<evidence type="ECO:0000256" key="2">
    <source>
        <dbReference type="PIRSR" id="PIRSR039026-1"/>
    </source>
</evidence>
<dbReference type="GO" id="GO:0031317">
    <property type="term" value="C:tripartite ATP-independent periplasmic transporter complex"/>
    <property type="evidence" value="ECO:0007669"/>
    <property type="project" value="InterPro"/>
</dbReference>
<keyword evidence="5" id="KW-1185">Reference proteome</keyword>
<dbReference type="InterPro" id="IPR026289">
    <property type="entry name" value="SBP_TakP-like"/>
</dbReference>
<dbReference type="PIRSF" id="PIRSF039026">
    <property type="entry name" value="SiaP"/>
    <property type="match status" value="1"/>
</dbReference>
<protein>
    <submittedName>
        <fullName evidence="4">TRAP transporter substrate-binding protein</fullName>
    </submittedName>
</protein>
<dbReference type="PANTHER" id="PTHR33376">
    <property type="match status" value="1"/>
</dbReference>
<evidence type="ECO:0000313" key="5">
    <source>
        <dbReference type="Proteomes" id="UP000672602"/>
    </source>
</evidence>
<gene>
    <name evidence="4" type="ORF">KAJ83_14990</name>
</gene>
<evidence type="ECO:0000313" key="4">
    <source>
        <dbReference type="EMBL" id="MBP5858325.1"/>
    </source>
</evidence>
<keyword evidence="1" id="KW-0732">Signal</keyword>
<feature type="binding site" evidence="2">
    <location>
        <position position="194"/>
    </location>
    <ligand>
        <name>substrate</name>
    </ligand>
</feature>
<dbReference type="EMBL" id="JAGMWN010000007">
    <property type="protein sequence ID" value="MBP5858325.1"/>
    <property type="molecule type" value="Genomic_DNA"/>
</dbReference>
<evidence type="ECO:0000256" key="3">
    <source>
        <dbReference type="PIRSR" id="PIRSR039026-2"/>
    </source>
</evidence>
<dbReference type="PANTHER" id="PTHR33376:SF5">
    <property type="entry name" value="EXTRACYTOPLASMIC SOLUTE RECEPTOR PROTEIN"/>
    <property type="match status" value="1"/>
</dbReference>
<feature type="binding site" evidence="3">
    <location>
        <position position="231"/>
    </location>
    <ligand>
        <name>substrate</name>
    </ligand>
</feature>
<feature type="binding site" evidence="2">
    <location>
        <position position="173"/>
    </location>
    <ligand>
        <name>substrate</name>
    </ligand>
</feature>
<dbReference type="InterPro" id="IPR038404">
    <property type="entry name" value="TRAP_DctP_sf"/>
</dbReference>
<dbReference type="NCBIfam" id="NF037995">
    <property type="entry name" value="TRAP_S1"/>
    <property type="match status" value="1"/>
</dbReference>
<accession>A0A8J7S1V2</accession>
<sequence>MASSDDSTHDFPTDRRRFLARAGLGTLAGVGAGAGALSAPAVARAQDRITWRMVTSWPRNSPGPGITADRLAKRITTASEGRLTVELHAAGELVPALEVFDAVADGTADMAHTASVYWTGKAAPAAFYTTVPFGLSSREHMAWVYHGGGQELWDELYGRFGVKGFMAGNTGMQMGGWFKRPIESPEDVKGLKMRIVGLGGEVMRRMGATPVTLPAGEIFTALQSGVVDGAEFLNPWIDEAFGFYKAAKHYAWPGVNKPNGTGECLVSAKAYADLPEDLRQLVQDACQAEHAYALAEADWKSAAALDRLENERGVSLFRMPDSVTAEQRRLADTVIEEAVADDPMGPRILESYRAAQRTARRWSEVGVRAYFQARAV</sequence>
<dbReference type="InterPro" id="IPR018389">
    <property type="entry name" value="DctP_fam"/>
</dbReference>
<organism evidence="4 5">
    <name type="scientific">Marivibrio halodurans</name>
    <dbReference type="NCBI Taxonomy" id="2039722"/>
    <lineage>
        <taxon>Bacteria</taxon>
        <taxon>Pseudomonadati</taxon>
        <taxon>Pseudomonadota</taxon>
        <taxon>Alphaproteobacteria</taxon>
        <taxon>Rhodospirillales</taxon>
        <taxon>Rhodospirillaceae</taxon>
        <taxon>Marivibrio</taxon>
    </lineage>
</organism>
<name>A0A8J7S1V2_9PROT</name>
<reference evidence="4" key="1">
    <citation type="submission" date="2021-04" db="EMBL/GenBank/DDBJ databases">
        <authorList>
            <person name="Zhang D.-C."/>
        </authorList>
    </citation>
    <scope>NUCLEOTIDE SEQUENCE</scope>
    <source>
        <strain evidence="4">CGMCC 1.15697</strain>
    </source>
</reference>